<keyword evidence="6" id="KW-1185">Reference proteome</keyword>
<dbReference type="PANTHER" id="PTHR43762">
    <property type="entry name" value="L-GULONOLACTONE OXIDASE"/>
    <property type="match status" value="1"/>
</dbReference>
<dbReference type="PANTHER" id="PTHR43762:SF1">
    <property type="entry name" value="D-ARABINONO-1,4-LACTONE OXIDASE"/>
    <property type="match status" value="1"/>
</dbReference>
<dbReference type="Pfam" id="PF04030">
    <property type="entry name" value="ALO"/>
    <property type="match status" value="1"/>
</dbReference>
<dbReference type="InterPro" id="IPR036318">
    <property type="entry name" value="FAD-bd_PCMH-like_sf"/>
</dbReference>
<dbReference type="InterPro" id="IPR016171">
    <property type="entry name" value="Vanillyl_alc_oxidase_C-sub2"/>
</dbReference>
<feature type="domain" description="FAD-binding PCMH-type" evidence="4">
    <location>
        <begin position="26"/>
        <end position="195"/>
    </location>
</feature>
<evidence type="ECO:0000256" key="1">
    <source>
        <dbReference type="ARBA" id="ARBA00022630"/>
    </source>
</evidence>
<accession>A0A3Q9JMY6</accession>
<gene>
    <name evidence="5" type="ORF">DM558_01815</name>
</gene>
<dbReference type="InterPro" id="IPR016164">
    <property type="entry name" value="FAD-linked_Oxase-like_C"/>
</dbReference>
<name>A0A3Q9JMY6_9GAMM</name>
<dbReference type="Proteomes" id="UP000273143">
    <property type="component" value="Chromosome"/>
</dbReference>
<protein>
    <submittedName>
        <fullName evidence="5">FAD-binding oxidoreductase</fullName>
    </submittedName>
</protein>
<dbReference type="InterPro" id="IPR010031">
    <property type="entry name" value="FAD_lactone_oxidase-like"/>
</dbReference>
<dbReference type="PROSITE" id="PS51387">
    <property type="entry name" value="FAD_PCMH"/>
    <property type="match status" value="1"/>
</dbReference>
<evidence type="ECO:0000256" key="2">
    <source>
        <dbReference type="ARBA" id="ARBA00022827"/>
    </source>
</evidence>
<organism evidence="5 6">
    <name type="scientific">Entomomonas moraniae</name>
    <dbReference type="NCBI Taxonomy" id="2213226"/>
    <lineage>
        <taxon>Bacteria</taxon>
        <taxon>Pseudomonadati</taxon>
        <taxon>Pseudomonadota</taxon>
        <taxon>Gammaproteobacteria</taxon>
        <taxon>Pseudomonadales</taxon>
        <taxon>Pseudomonadaceae</taxon>
        <taxon>Entomomonas</taxon>
    </lineage>
</organism>
<keyword evidence="3" id="KW-0560">Oxidoreductase</keyword>
<dbReference type="Gene3D" id="1.10.45.10">
    <property type="entry name" value="Vanillyl-alcohol Oxidase, Chain A, domain 4"/>
    <property type="match status" value="1"/>
</dbReference>
<dbReference type="Pfam" id="PF01565">
    <property type="entry name" value="FAD_binding_4"/>
    <property type="match status" value="1"/>
</dbReference>
<keyword evidence="1" id="KW-0285">Flavoprotein</keyword>
<dbReference type="GO" id="GO:0016020">
    <property type="term" value="C:membrane"/>
    <property type="evidence" value="ECO:0007669"/>
    <property type="project" value="InterPro"/>
</dbReference>
<proteinExistence type="predicted"/>
<keyword evidence="2" id="KW-0274">FAD</keyword>
<reference evidence="6" key="1">
    <citation type="submission" date="2018-06" db="EMBL/GenBank/DDBJ databases">
        <title>Complete genome of Pseudomonas insecticola strain QZS01.</title>
        <authorList>
            <person name="Wang J."/>
            <person name="Su Q."/>
        </authorList>
    </citation>
    <scope>NUCLEOTIDE SEQUENCE [LARGE SCALE GENOMIC DNA]</scope>
    <source>
        <strain evidence="6">QZS01</strain>
    </source>
</reference>
<dbReference type="Gene3D" id="3.30.465.10">
    <property type="match status" value="1"/>
</dbReference>
<dbReference type="GO" id="GO:0071949">
    <property type="term" value="F:FAD binding"/>
    <property type="evidence" value="ECO:0007669"/>
    <property type="project" value="InterPro"/>
</dbReference>
<sequence>MFFLLLLLKHTIPLAQPIISNDITQLNPIPISDIAQPTSTADVVELIKNHTGPISIAGGKYSMGGQTATDNALQIDIKKLNHILAFDPKKKEITVETGANWRQIQELIDPYNLSVQIMQSYADFTVGGSLSVNVHGRYVGEGPIILSVKQIKMVLADGSLITASPTENPTIFYGAIGGYGAMGVITEATFNLTDNTLLKRTSQQMLITQYYDYFQKYVNNNTHAVFHNTLIYPPDYKTVRAVTYVTTNEAPTISVRLQPKDQDYSKLHKQIALLSSSNLAKRFRKLYDRWQYSKKQVVWRNYEASYNVAELAPIATKEGSFVLQEYFMPTDQFDNFYPQLINILRKHNVNVLNISIRHAKKDSGSLLAWAKTDVFAFVIYYKQGVTSKDQQAVNRWTTELIDTAIEHQGSYYLPYQIIASQAQFEKAYPKAKQFFELKKQLDPNNKFRNKLLDRYAQY</sequence>
<dbReference type="SUPFAM" id="SSF56176">
    <property type="entry name" value="FAD-binding/transporter-associated domain-like"/>
    <property type="match status" value="1"/>
</dbReference>
<dbReference type="SUPFAM" id="SSF55103">
    <property type="entry name" value="FAD-linked oxidases, C-terminal domain"/>
    <property type="match status" value="1"/>
</dbReference>
<evidence type="ECO:0000313" key="6">
    <source>
        <dbReference type="Proteomes" id="UP000273143"/>
    </source>
</evidence>
<dbReference type="KEGG" id="emo:DM558_01815"/>
<dbReference type="InterPro" id="IPR006094">
    <property type="entry name" value="Oxid_FAD_bind_N"/>
</dbReference>
<dbReference type="InterPro" id="IPR016166">
    <property type="entry name" value="FAD-bd_PCMH"/>
</dbReference>
<dbReference type="GO" id="GO:0003885">
    <property type="term" value="F:D-arabinono-1,4-lactone oxidase activity"/>
    <property type="evidence" value="ECO:0007669"/>
    <property type="project" value="InterPro"/>
</dbReference>
<evidence type="ECO:0000313" key="5">
    <source>
        <dbReference type="EMBL" id="AZS52143.1"/>
    </source>
</evidence>
<dbReference type="InterPro" id="IPR007173">
    <property type="entry name" value="ALO_C"/>
</dbReference>
<dbReference type="AlphaFoldDB" id="A0A3Q9JMY6"/>
<dbReference type="InterPro" id="IPR016169">
    <property type="entry name" value="FAD-bd_PCMH_sub2"/>
</dbReference>
<evidence type="ECO:0000259" key="4">
    <source>
        <dbReference type="PROSITE" id="PS51387"/>
    </source>
</evidence>
<evidence type="ECO:0000256" key="3">
    <source>
        <dbReference type="ARBA" id="ARBA00023002"/>
    </source>
</evidence>
<dbReference type="EMBL" id="CP029822">
    <property type="protein sequence ID" value="AZS52143.1"/>
    <property type="molecule type" value="Genomic_DNA"/>
</dbReference>